<feature type="region of interest" description="Disordered" evidence="1">
    <location>
        <begin position="45"/>
        <end position="70"/>
    </location>
</feature>
<dbReference type="InterPro" id="IPR038610">
    <property type="entry name" value="FliK-like_C_sf"/>
</dbReference>
<dbReference type="eggNOG" id="COG3144">
    <property type="taxonomic scope" value="Bacteria"/>
</dbReference>
<dbReference type="InterPro" id="IPR021136">
    <property type="entry name" value="Flagellar_hook_control-like_C"/>
</dbReference>
<dbReference type="OrthoDB" id="1950002at2"/>
<proteinExistence type="predicted"/>
<accession>K4LH99</accession>
<keyword evidence="4" id="KW-1185">Reference proteome</keyword>
<keyword evidence="3" id="KW-0282">Flagellum</keyword>
<dbReference type="Gene3D" id="3.30.750.140">
    <property type="match status" value="1"/>
</dbReference>
<feature type="compositionally biased region" description="Polar residues" evidence="1">
    <location>
        <begin position="46"/>
        <end position="60"/>
    </location>
</feature>
<evidence type="ECO:0000256" key="1">
    <source>
        <dbReference type="SAM" id="MobiDB-lite"/>
    </source>
</evidence>
<dbReference type="PANTHER" id="PTHR37533:SF2">
    <property type="entry name" value="FLAGELLAR HOOK-LENGTH CONTROL PROTEIN"/>
    <property type="match status" value="1"/>
</dbReference>
<dbReference type="STRING" id="1089553.Tph_c10880"/>
<dbReference type="Pfam" id="PF02120">
    <property type="entry name" value="Flg_hook"/>
    <property type="match status" value="1"/>
</dbReference>
<evidence type="ECO:0000259" key="2">
    <source>
        <dbReference type="Pfam" id="PF02120"/>
    </source>
</evidence>
<evidence type="ECO:0000313" key="3">
    <source>
        <dbReference type="EMBL" id="AFV11310.1"/>
    </source>
</evidence>
<feature type="domain" description="Flagellar hook-length control protein-like C-terminal" evidence="2">
    <location>
        <begin position="314"/>
        <end position="387"/>
    </location>
</feature>
<dbReference type="EMBL" id="CP003732">
    <property type="protein sequence ID" value="AFV11310.1"/>
    <property type="molecule type" value="Genomic_DNA"/>
</dbReference>
<sequence length="439" mass="46593">MDQLFPVCCKLSSPAALRGCGERTPPDDAFGEVLDRLLGQGLLPESPQSKAALGTTSGLNASLEGKEGKGEIEERLTVEDEETVGRQLQAEVSAGGSIFLNGIVTPFREVEPAAALSEGEGLFWEVASPDGKVSGRPTGVQPLTEGIPGSISEDASPKKGSLLFPDDLFKDGANKTRGEMSVQTDGRKTVETVAAIGKTAVGLGQTGPPSGGSTALEVESEQLMRQKGEAADQRGLPKVQEGLSLTELPKETGAVTGRVFPEAPNVLKPDPGEMIRTPGERFGEPGIEEANFGRHIGREIVNQVVEKAHLFLGKDRAALRLQLKPEFLGHLDLTISVEKGLVHAHFRAENAAVAGLIEGRLQELRHSLEQQGISWQQLSVSVESRSGSQGFSYPGFSDGTLNYGSPGYGEWMTPAAGPDEAEEAEAVVRHDRGLVDYLV</sequence>
<dbReference type="HOGENOM" id="CLU_623931_0_0_9"/>
<evidence type="ECO:0000313" key="4">
    <source>
        <dbReference type="Proteomes" id="UP000000467"/>
    </source>
</evidence>
<dbReference type="KEGG" id="tpz:Tph_c10880"/>
<dbReference type="RefSeq" id="WP_015050191.1">
    <property type="nucleotide sequence ID" value="NC_018870.1"/>
</dbReference>
<name>K4LH99_THEPS</name>
<dbReference type="InterPro" id="IPR052563">
    <property type="entry name" value="FliK"/>
</dbReference>
<feature type="region of interest" description="Disordered" evidence="1">
    <location>
        <begin position="140"/>
        <end position="159"/>
    </location>
</feature>
<organism evidence="3 4">
    <name type="scientific">Thermacetogenium phaeum (strain ATCC BAA-254 / DSM 26808 / PB)</name>
    <dbReference type="NCBI Taxonomy" id="1089553"/>
    <lineage>
        <taxon>Bacteria</taxon>
        <taxon>Bacillati</taxon>
        <taxon>Bacillota</taxon>
        <taxon>Clostridia</taxon>
        <taxon>Thermoanaerobacterales</taxon>
        <taxon>Thermoanaerobacteraceae</taxon>
        <taxon>Thermacetogenium</taxon>
    </lineage>
</organism>
<dbReference type="CDD" id="cd17470">
    <property type="entry name" value="T3SS_Flik_C"/>
    <property type="match status" value="1"/>
</dbReference>
<gene>
    <name evidence="3" type="primary">fliK</name>
    <name evidence="3" type="ordered locus">Tph_c10880</name>
</gene>
<keyword evidence="3" id="KW-0969">Cilium</keyword>
<keyword evidence="3" id="KW-0966">Cell projection</keyword>
<protein>
    <submittedName>
        <fullName evidence="3">Flagellar hook-length control protein Flik</fullName>
    </submittedName>
</protein>
<reference evidence="3 4" key="1">
    <citation type="journal article" date="2012" name="BMC Genomics">
        <title>Genome-guided analysis of physiological and morphological traits of the fermentative acetate oxidizer Thermacetogenium phaeum.</title>
        <authorList>
            <person name="Oehler D."/>
            <person name="Poehlein A."/>
            <person name="Leimbach A."/>
            <person name="Muller N."/>
            <person name="Daniel R."/>
            <person name="Gottschalk G."/>
            <person name="Schink B."/>
        </authorList>
    </citation>
    <scope>NUCLEOTIDE SEQUENCE [LARGE SCALE GENOMIC DNA]</scope>
    <source>
        <strain evidence="4">ATCC BAA-254 / DSM 26808 / PB</strain>
    </source>
</reference>
<dbReference type="PANTHER" id="PTHR37533">
    <property type="entry name" value="FLAGELLAR HOOK-LENGTH CONTROL PROTEIN"/>
    <property type="match status" value="1"/>
</dbReference>
<dbReference type="Proteomes" id="UP000000467">
    <property type="component" value="Chromosome"/>
</dbReference>
<dbReference type="AlphaFoldDB" id="K4LH99"/>